<dbReference type="InterPro" id="IPR044710">
    <property type="entry name" value="PTAC6"/>
</dbReference>
<dbReference type="OrthoDB" id="781981at2759"/>
<reference evidence="1 2" key="1">
    <citation type="journal article" date="2010" name="Nature">
        <title>Genome sequencing and analysis of the model grass Brachypodium distachyon.</title>
        <authorList>
            <consortium name="International Brachypodium Initiative"/>
        </authorList>
    </citation>
    <scope>NUCLEOTIDE SEQUENCE [LARGE SCALE GENOMIC DNA]</scope>
    <source>
        <strain evidence="1 2">Bd21</strain>
    </source>
</reference>
<accession>A0A2K2CQ26</accession>
<dbReference type="AlphaFoldDB" id="A0A2K2CQ26"/>
<evidence type="ECO:0000313" key="2">
    <source>
        <dbReference type="EnsemblPlants" id="PNT64124"/>
    </source>
</evidence>
<dbReference type="PANTHER" id="PTHR35994:SF1">
    <property type="entry name" value="PLASTID TRANSCRIPTIONALLY ACTIVE PROTEIN 6, CHLOROPLASTIC"/>
    <property type="match status" value="1"/>
</dbReference>
<reference evidence="1" key="2">
    <citation type="submission" date="2017-06" db="EMBL/GenBank/DDBJ databases">
        <title>WGS assembly of Brachypodium distachyon.</title>
        <authorList>
            <consortium name="The International Brachypodium Initiative"/>
            <person name="Lucas S."/>
            <person name="Harmon-Smith M."/>
            <person name="Lail K."/>
            <person name="Tice H."/>
            <person name="Grimwood J."/>
            <person name="Bruce D."/>
            <person name="Barry K."/>
            <person name="Shu S."/>
            <person name="Lindquist E."/>
            <person name="Wang M."/>
            <person name="Pitluck S."/>
            <person name="Vogel J.P."/>
            <person name="Garvin D.F."/>
            <person name="Mockler T.C."/>
            <person name="Schmutz J."/>
            <person name="Rokhsar D."/>
            <person name="Bevan M.W."/>
        </authorList>
    </citation>
    <scope>NUCLEOTIDE SEQUENCE</scope>
    <source>
        <strain evidence="1">Bd21</strain>
    </source>
</reference>
<dbReference type="PANTHER" id="PTHR35994">
    <property type="entry name" value="EXPRESSED PROTEIN"/>
    <property type="match status" value="1"/>
</dbReference>
<proteinExistence type="predicted"/>
<dbReference type="GO" id="GO:0000427">
    <property type="term" value="C:plastid-encoded plastid RNA polymerase complex"/>
    <property type="evidence" value="ECO:0007669"/>
    <property type="project" value="InterPro"/>
</dbReference>
<protein>
    <submittedName>
        <fullName evidence="1 2">Uncharacterized protein</fullName>
    </submittedName>
</protein>
<organism evidence="1">
    <name type="scientific">Brachypodium distachyon</name>
    <name type="common">Purple false brome</name>
    <name type="synonym">Trachynia distachya</name>
    <dbReference type="NCBI Taxonomy" id="15368"/>
    <lineage>
        <taxon>Eukaryota</taxon>
        <taxon>Viridiplantae</taxon>
        <taxon>Streptophyta</taxon>
        <taxon>Embryophyta</taxon>
        <taxon>Tracheophyta</taxon>
        <taxon>Spermatophyta</taxon>
        <taxon>Magnoliopsida</taxon>
        <taxon>Liliopsida</taxon>
        <taxon>Poales</taxon>
        <taxon>Poaceae</taxon>
        <taxon>BOP clade</taxon>
        <taxon>Pooideae</taxon>
        <taxon>Stipodae</taxon>
        <taxon>Brachypodieae</taxon>
        <taxon>Brachypodium</taxon>
    </lineage>
</organism>
<dbReference type="Gramene" id="PNT64124">
    <property type="protein sequence ID" value="PNT64124"/>
    <property type="gene ID" value="BRADI_4g24722v3"/>
</dbReference>
<dbReference type="EMBL" id="CM000883">
    <property type="protein sequence ID" value="PNT64124.1"/>
    <property type="molecule type" value="Genomic_DNA"/>
</dbReference>
<reference evidence="2" key="3">
    <citation type="submission" date="2018-08" db="UniProtKB">
        <authorList>
            <consortium name="EnsemblPlants"/>
        </authorList>
    </citation>
    <scope>IDENTIFICATION</scope>
    <source>
        <strain evidence="2">cv. Bd21</strain>
    </source>
</reference>
<keyword evidence="3" id="KW-1185">Reference proteome</keyword>
<dbReference type="STRING" id="15368.A0A2K2CQ26"/>
<dbReference type="Proteomes" id="UP000008810">
    <property type="component" value="Chromosome 4"/>
</dbReference>
<evidence type="ECO:0000313" key="3">
    <source>
        <dbReference type="Proteomes" id="UP000008810"/>
    </source>
</evidence>
<sequence length="71" mass="8331">MYVTPPYTDVYSIPRVLEPMPQKYVRCVKKDYGCYHASEPPVEHSCDPLYVIESKIMMVCVRMFPVLLIFL</sequence>
<evidence type="ECO:0000313" key="1">
    <source>
        <dbReference type="EMBL" id="PNT64124.1"/>
    </source>
</evidence>
<name>A0A2K2CQ26_BRADI</name>
<dbReference type="EnsemblPlants" id="PNT64124">
    <property type="protein sequence ID" value="PNT64124"/>
    <property type="gene ID" value="BRADI_4g24722v3"/>
</dbReference>
<dbReference type="InParanoid" id="A0A2K2CQ26"/>
<gene>
    <name evidence="1" type="ORF">BRADI_4g24722v3</name>
</gene>